<dbReference type="Proteomes" id="UP001054837">
    <property type="component" value="Unassembled WGS sequence"/>
</dbReference>
<dbReference type="InterPro" id="IPR036691">
    <property type="entry name" value="Endo/exonu/phosph_ase_sf"/>
</dbReference>
<dbReference type="AlphaFoldDB" id="A0AAV4U4B7"/>
<feature type="domain" description="Endonuclease/exonuclease/phosphatase" evidence="1">
    <location>
        <begin position="99"/>
        <end position="209"/>
    </location>
</feature>
<dbReference type="Gene3D" id="3.60.10.10">
    <property type="entry name" value="Endonuclease/exonuclease/phosphatase"/>
    <property type="match status" value="1"/>
</dbReference>
<keyword evidence="2" id="KW-0548">Nucleotidyltransferase</keyword>
<sequence length="439" mass="51809">MSFLQWNCRSLQNKKIWLHQPPFTTSEFWGFQETFLKADDRLSFPNKIFFRTHRNNRTGGGLLIGIPTNMSGHVIFENSNDPNLEMLAAEIQSHNVTFTIVNIYAPHGFDIHQVQNFFSTLKKRTFIFDDFNLHHPFWGGKTSTPKSEEFLDWLNQSYFSILNTSTPIHITHNFTSSIIDLTLCSAALLNEVYCYVSDCTFESDHRPIVISWSKLTNATKYLKILYWNPILRESNNFLQSIADPTVEIVTEKISYTININTKNKFLTNNEYPPWWNIACNIFCQLKKIMWKKARNTVSVPDWIRYKKYRSKLKYHIKRAREKYWENISNIPRNPKLFFRILNKLTSHNNPDIKNSNLIFHNNRYISNTKQQSNLFSSYFSAQNFRTEPIPLDYNIDNKLLNKNIELWELRKAIQKMRNTTPGTDNIPAAWFKKLDESSL</sequence>
<dbReference type="Pfam" id="PF14529">
    <property type="entry name" value="Exo_endo_phos_2"/>
    <property type="match status" value="1"/>
</dbReference>
<evidence type="ECO:0000313" key="2">
    <source>
        <dbReference type="EMBL" id="GIY52577.1"/>
    </source>
</evidence>
<proteinExistence type="predicted"/>
<protein>
    <submittedName>
        <fullName evidence="2">RNA-directed DNA polymerase from mobile element jockey</fullName>
    </submittedName>
</protein>
<keyword evidence="2" id="KW-0808">Transferase</keyword>
<dbReference type="InterPro" id="IPR005135">
    <property type="entry name" value="Endo/exonuclease/phosphatase"/>
</dbReference>
<dbReference type="GO" id="GO:0003964">
    <property type="term" value="F:RNA-directed DNA polymerase activity"/>
    <property type="evidence" value="ECO:0007669"/>
    <property type="project" value="UniProtKB-KW"/>
</dbReference>
<name>A0AAV4U4B7_9ARAC</name>
<organism evidence="2 3">
    <name type="scientific">Caerostris darwini</name>
    <dbReference type="NCBI Taxonomy" id="1538125"/>
    <lineage>
        <taxon>Eukaryota</taxon>
        <taxon>Metazoa</taxon>
        <taxon>Ecdysozoa</taxon>
        <taxon>Arthropoda</taxon>
        <taxon>Chelicerata</taxon>
        <taxon>Arachnida</taxon>
        <taxon>Araneae</taxon>
        <taxon>Araneomorphae</taxon>
        <taxon>Entelegynae</taxon>
        <taxon>Araneoidea</taxon>
        <taxon>Araneidae</taxon>
        <taxon>Caerostris</taxon>
    </lineage>
</organism>
<keyword evidence="2" id="KW-0695">RNA-directed DNA polymerase</keyword>
<reference evidence="2 3" key="1">
    <citation type="submission" date="2021-06" db="EMBL/GenBank/DDBJ databases">
        <title>Caerostris darwini draft genome.</title>
        <authorList>
            <person name="Kono N."/>
            <person name="Arakawa K."/>
        </authorList>
    </citation>
    <scope>NUCLEOTIDE SEQUENCE [LARGE SCALE GENOMIC DNA]</scope>
</reference>
<gene>
    <name evidence="2" type="primary">pol_1310</name>
    <name evidence="2" type="ORF">CDAR_119351</name>
</gene>
<keyword evidence="3" id="KW-1185">Reference proteome</keyword>
<dbReference type="EMBL" id="BPLQ01010679">
    <property type="protein sequence ID" value="GIY52577.1"/>
    <property type="molecule type" value="Genomic_DNA"/>
</dbReference>
<accession>A0AAV4U4B7</accession>
<comment type="caution">
    <text evidence="2">The sequence shown here is derived from an EMBL/GenBank/DDBJ whole genome shotgun (WGS) entry which is preliminary data.</text>
</comment>
<dbReference type="SUPFAM" id="SSF56219">
    <property type="entry name" value="DNase I-like"/>
    <property type="match status" value="1"/>
</dbReference>
<evidence type="ECO:0000259" key="1">
    <source>
        <dbReference type="Pfam" id="PF14529"/>
    </source>
</evidence>
<evidence type="ECO:0000313" key="3">
    <source>
        <dbReference type="Proteomes" id="UP001054837"/>
    </source>
</evidence>